<feature type="transmembrane region" description="Helical" evidence="1">
    <location>
        <begin position="6"/>
        <end position="25"/>
    </location>
</feature>
<organism evidence="2 3">
    <name type="scientific">Parazoarcus communis SWub3 = DSM 12120</name>
    <dbReference type="NCBI Taxonomy" id="1121029"/>
    <lineage>
        <taxon>Bacteria</taxon>
        <taxon>Pseudomonadati</taxon>
        <taxon>Pseudomonadota</taxon>
        <taxon>Betaproteobacteria</taxon>
        <taxon>Rhodocyclales</taxon>
        <taxon>Zoogloeaceae</taxon>
        <taxon>Parazoarcus</taxon>
    </lineage>
</organism>
<reference evidence="2 3" key="1">
    <citation type="submission" date="2018-06" db="EMBL/GenBank/DDBJ databases">
        <title>Azoarcus communis strain SWub3 genome.</title>
        <authorList>
            <person name="Zorraquino Salvo V."/>
            <person name="Toubiana D."/>
            <person name="Blumwald E."/>
        </authorList>
    </citation>
    <scope>NUCLEOTIDE SEQUENCE [LARGE SCALE GENOMIC DNA]</scope>
    <source>
        <strain evidence="2 3">SWub3</strain>
    </source>
</reference>
<gene>
    <name evidence="2" type="ORF">DNK49_05145</name>
</gene>
<evidence type="ECO:0000256" key="1">
    <source>
        <dbReference type="SAM" id="Phobius"/>
    </source>
</evidence>
<name>A0A323V3A9_9RHOO</name>
<dbReference type="OrthoDB" id="9806540at2"/>
<dbReference type="EMBL" id="QKOE01000002">
    <property type="protein sequence ID" value="PZA17906.1"/>
    <property type="molecule type" value="Genomic_DNA"/>
</dbReference>
<dbReference type="GO" id="GO:0006974">
    <property type="term" value="P:DNA damage response"/>
    <property type="evidence" value="ECO:0007669"/>
    <property type="project" value="TreeGrafter"/>
</dbReference>
<keyword evidence="1" id="KW-1133">Transmembrane helix</keyword>
<dbReference type="PANTHER" id="PTHR34387:SF2">
    <property type="entry name" value="SLR1258 PROTEIN"/>
    <property type="match status" value="1"/>
</dbReference>
<accession>A0A323V3A9</accession>
<keyword evidence="1" id="KW-0812">Transmembrane</keyword>
<dbReference type="InterPro" id="IPR007497">
    <property type="entry name" value="SIMPL/DUF541"/>
</dbReference>
<keyword evidence="3" id="KW-1185">Reference proteome</keyword>
<dbReference type="InterPro" id="IPR016907">
    <property type="entry name" value="UCP029033"/>
</dbReference>
<dbReference type="AlphaFoldDB" id="A0A323V3A9"/>
<proteinExistence type="predicted"/>
<dbReference type="PANTHER" id="PTHR34387">
    <property type="entry name" value="SLR1258 PROTEIN"/>
    <property type="match status" value="1"/>
</dbReference>
<evidence type="ECO:0000313" key="3">
    <source>
        <dbReference type="Proteomes" id="UP000248259"/>
    </source>
</evidence>
<dbReference type="Pfam" id="PF04402">
    <property type="entry name" value="SIMPL"/>
    <property type="match status" value="1"/>
</dbReference>
<dbReference type="InterPro" id="IPR052022">
    <property type="entry name" value="26kDa_periplasmic_antigen"/>
</dbReference>
<dbReference type="RefSeq" id="WP_110523248.1">
    <property type="nucleotide sequence ID" value="NZ_QKOE01000002.1"/>
</dbReference>
<dbReference type="Proteomes" id="UP000248259">
    <property type="component" value="Unassembled WGS sequence"/>
</dbReference>
<protein>
    <submittedName>
        <fullName evidence="2">SIMPL domain-containing protein</fullName>
    </submittedName>
</protein>
<dbReference type="PIRSF" id="PIRSF029033">
    <property type="entry name" value="UCP029033"/>
    <property type="match status" value="1"/>
</dbReference>
<evidence type="ECO:0000313" key="2">
    <source>
        <dbReference type="EMBL" id="PZA17906.1"/>
    </source>
</evidence>
<keyword evidence="1" id="KW-0472">Membrane</keyword>
<sequence>MAESRFGFMSALVLAGAIASAGYWVGDGIQRFRMADRSITVKGLAEREVKSDFAIWSLGFRRGGNEFGAVQQLLNADRDRVLAFLREQGFGDAEIEIRPLQVQDLFAREWGSGNVPLRFNGQGEVLVKSARVDVVAQAANRVDPLIQAGIQLTGTNEGYGGPRYQLRGFNEIKPALLEAATHNAREQAEKFAADAGARLGVLKSANQGVIRVLDDDGGEGDSVGQTIGKRLRVVSTFEYGLQ</sequence>
<comment type="caution">
    <text evidence="2">The sequence shown here is derived from an EMBL/GenBank/DDBJ whole genome shotgun (WGS) entry which is preliminary data.</text>
</comment>